<reference evidence="1" key="1">
    <citation type="submission" date="2023-02" db="EMBL/GenBank/DDBJ databases">
        <title>Colletotrichum kahawae CIFC_Que2 genome sequencing and assembly.</title>
        <authorList>
            <person name="Baroncelli R."/>
        </authorList>
    </citation>
    <scope>NUCLEOTIDE SEQUENCE</scope>
    <source>
        <strain evidence="1">CIFC_Que2</strain>
    </source>
</reference>
<keyword evidence="2" id="KW-1185">Reference proteome</keyword>
<organism evidence="1 2">
    <name type="scientific">Colletotrichum kahawae</name>
    <name type="common">Coffee berry disease fungus</name>
    <dbReference type="NCBI Taxonomy" id="34407"/>
    <lineage>
        <taxon>Eukaryota</taxon>
        <taxon>Fungi</taxon>
        <taxon>Dikarya</taxon>
        <taxon>Ascomycota</taxon>
        <taxon>Pezizomycotina</taxon>
        <taxon>Sordariomycetes</taxon>
        <taxon>Hypocreomycetidae</taxon>
        <taxon>Glomerellales</taxon>
        <taxon>Glomerellaceae</taxon>
        <taxon>Colletotrichum</taxon>
        <taxon>Colletotrichum gloeosporioides species complex</taxon>
    </lineage>
</organism>
<dbReference type="AlphaFoldDB" id="A0AAD9Y7B0"/>
<protein>
    <submittedName>
        <fullName evidence="1">Nuclear pore protein-like protein</fullName>
    </submittedName>
</protein>
<proteinExistence type="predicted"/>
<sequence length="68" mass="7766">MVYEGKTCDGCAEWMEETLQKEEEAKDPSKILSSIRSVSEDHHEYVAQRGVRTGVYVDKAEAEDKTRD</sequence>
<gene>
    <name evidence="1" type="ORF">CKAH01_18156</name>
</gene>
<evidence type="ECO:0000313" key="2">
    <source>
        <dbReference type="Proteomes" id="UP001281614"/>
    </source>
</evidence>
<accession>A0AAD9Y7B0</accession>
<evidence type="ECO:0000313" key="1">
    <source>
        <dbReference type="EMBL" id="KAK2747168.1"/>
    </source>
</evidence>
<comment type="caution">
    <text evidence="1">The sequence shown here is derived from an EMBL/GenBank/DDBJ whole genome shotgun (WGS) entry which is preliminary data.</text>
</comment>
<name>A0AAD9Y7B0_COLKA</name>
<dbReference type="EMBL" id="VYYT01000290">
    <property type="protein sequence ID" value="KAK2747168.1"/>
    <property type="molecule type" value="Genomic_DNA"/>
</dbReference>
<dbReference type="Proteomes" id="UP001281614">
    <property type="component" value="Unassembled WGS sequence"/>
</dbReference>